<dbReference type="SUPFAM" id="SSF46689">
    <property type="entry name" value="Homeodomain-like"/>
    <property type="match status" value="1"/>
</dbReference>
<dbReference type="InterPro" id="IPR039536">
    <property type="entry name" value="TetR_C_Proteobacteria"/>
</dbReference>
<organism evidence="4 5">
    <name type="scientific">Microbulbifer taiwanensis</name>
    <dbReference type="NCBI Taxonomy" id="986746"/>
    <lineage>
        <taxon>Bacteria</taxon>
        <taxon>Pseudomonadati</taxon>
        <taxon>Pseudomonadota</taxon>
        <taxon>Gammaproteobacteria</taxon>
        <taxon>Cellvibrionales</taxon>
        <taxon>Microbulbiferaceae</taxon>
        <taxon>Microbulbifer</taxon>
    </lineage>
</organism>
<comment type="caution">
    <text evidence="4">The sequence shown here is derived from an EMBL/GenBank/DDBJ whole genome shotgun (WGS) entry which is preliminary data.</text>
</comment>
<keyword evidence="5" id="KW-1185">Reference proteome</keyword>
<dbReference type="PANTHER" id="PTHR30055:SF224">
    <property type="entry name" value="TRANSCRIPTIONAL REGULATOR TETR FAMILY"/>
    <property type="match status" value="1"/>
</dbReference>
<evidence type="ECO:0000256" key="1">
    <source>
        <dbReference type="ARBA" id="ARBA00023125"/>
    </source>
</evidence>
<evidence type="ECO:0000256" key="2">
    <source>
        <dbReference type="PROSITE-ProRule" id="PRU00335"/>
    </source>
</evidence>
<dbReference type="InterPro" id="IPR023772">
    <property type="entry name" value="DNA-bd_HTH_TetR-type_CS"/>
</dbReference>
<reference evidence="5" key="1">
    <citation type="journal article" date="2019" name="Int. J. Syst. Evol. Microbiol.">
        <title>The Global Catalogue of Microorganisms (GCM) 10K type strain sequencing project: providing services to taxonomists for standard genome sequencing and annotation.</title>
        <authorList>
            <consortium name="The Broad Institute Genomics Platform"/>
            <consortium name="The Broad Institute Genome Sequencing Center for Infectious Disease"/>
            <person name="Wu L."/>
            <person name="Ma J."/>
        </authorList>
    </citation>
    <scope>NUCLEOTIDE SEQUENCE [LARGE SCALE GENOMIC DNA]</scope>
    <source>
        <strain evidence="5">CGMCC 1.13718</strain>
    </source>
</reference>
<name>A0ABW1YK27_9GAMM</name>
<protein>
    <submittedName>
        <fullName evidence="4">TetR/AcrR family transcriptional regulator</fullName>
    </submittedName>
</protein>
<dbReference type="PROSITE" id="PS01081">
    <property type="entry name" value="HTH_TETR_1"/>
    <property type="match status" value="1"/>
</dbReference>
<dbReference type="InterPro" id="IPR009057">
    <property type="entry name" value="Homeodomain-like_sf"/>
</dbReference>
<dbReference type="Gene3D" id="1.10.10.60">
    <property type="entry name" value="Homeodomain-like"/>
    <property type="match status" value="1"/>
</dbReference>
<dbReference type="Gene3D" id="1.10.357.10">
    <property type="entry name" value="Tetracycline Repressor, domain 2"/>
    <property type="match status" value="1"/>
</dbReference>
<evidence type="ECO:0000313" key="4">
    <source>
        <dbReference type="EMBL" id="MFC6633106.1"/>
    </source>
</evidence>
<dbReference type="PANTHER" id="PTHR30055">
    <property type="entry name" value="HTH-TYPE TRANSCRIPTIONAL REGULATOR RUTR"/>
    <property type="match status" value="1"/>
</dbReference>
<feature type="domain" description="HTH tetR-type" evidence="3">
    <location>
        <begin position="10"/>
        <end position="70"/>
    </location>
</feature>
<accession>A0ABW1YK27</accession>
<dbReference type="Pfam" id="PF14246">
    <property type="entry name" value="TetR_C_7"/>
    <property type="match status" value="1"/>
</dbReference>
<proteinExistence type="predicted"/>
<evidence type="ECO:0000259" key="3">
    <source>
        <dbReference type="PROSITE" id="PS50977"/>
    </source>
</evidence>
<dbReference type="PRINTS" id="PR00455">
    <property type="entry name" value="HTHTETR"/>
</dbReference>
<dbReference type="RefSeq" id="WP_193189401.1">
    <property type="nucleotide sequence ID" value="NZ_JACZFR010000006.1"/>
</dbReference>
<dbReference type="EMBL" id="JBHSVR010000001">
    <property type="protein sequence ID" value="MFC6633106.1"/>
    <property type="molecule type" value="Genomic_DNA"/>
</dbReference>
<dbReference type="Pfam" id="PF00440">
    <property type="entry name" value="TetR_N"/>
    <property type="match status" value="1"/>
</dbReference>
<keyword evidence="1 2" id="KW-0238">DNA-binding</keyword>
<dbReference type="InterPro" id="IPR001647">
    <property type="entry name" value="HTH_TetR"/>
</dbReference>
<gene>
    <name evidence="4" type="ORF">ACFQBM_07445</name>
</gene>
<evidence type="ECO:0000313" key="5">
    <source>
        <dbReference type="Proteomes" id="UP001596425"/>
    </source>
</evidence>
<sequence>MTDRKPTRSEMKRQAILDAAKQTFQELGVQGTSMDELAARAQVSKRTVYNHFASKEALVVELIGELWQQATLLPEGAYDPETDLQSQLCALIESEIETICSQEYIELNRVAFDHFFHQPQALREELEKFSALETGIKRWIKAARTDDRLQPLEVEIAASQIHSLIKGSCFWPQLIQVAPILDATGRHALAERTAAMFLSHYQSR</sequence>
<feature type="DNA-binding region" description="H-T-H motif" evidence="2">
    <location>
        <begin position="33"/>
        <end position="52"/>
    </location>
</feature>
<dbReference type="InterPro" id="IPR050109">
    <property type="entry name" value="HTH-type_TetR-like_transc_reg"/>
</dbReference>
<dbReference type="PROSITE" id="PS50977">
    <property type="entry name" value="HTH_TETR_2"/>
    <property type="match status" value="1"/>
</dbReference>
<dbReference type="Proteomes" id="UP001596425">
    <property type="component" value="Unassembled WGS sequence"/>
</dbReference>